<comment type="caution">
    <text evidence="1">The sequence shown here is derived from an EMBL/GenBank/DDBJ whole genome shotgun (WGS) entry which is preliminary data.</text>
</comment>
<reference evidence="1 2" key="1">
    <citation type="journal article" date="2015" name="Genome Announc.">
        <title>Expanding the biotechnology potential of lactobacilli through comparative genomics of 213 strains and associated genera.</title>
        <authorList>
            <person name="Sun Z."/>
            <person name="Harris H.M."/>
            <person name="McCann A."/>
            <person name="Guo C."/>
            <person name="Argimon S."/>
            <person name="Zhang W."/>
            <person name="Yang X."/>
            <person name="Jeffery I.B."/>
            <person name="Cooney J.C."/>
            <person name="Kagawa T.F."/>
            <person name="Liu W."/>
            <person name="Song Y."/>
            <person name="Salvetti E."/>
            <person name="Wrobel A."/>
            <person name="Rasinkangas P."/>
            <person name="Parkhill J."/>
            <person name="Rea M.C."/>
            <person name="O'Sullivan O."/>
            <person name="Ritari J."/>
            <person name="Douillard F.P."/>
            <person name="Paul Ross R."/>
            <person name="Yang R."/>
            <person name="Briner A.E."/>
            <person name="Felis G.E."/>
            <person name="de Vos W.M."/>
            <person name="Barrangou R."/>
            <person name="Klaenhammer T.R."/>
            <person name="Caufield P.W."/>
            <person name="Cui Y."/>
            <person name="Zhang H."/>
            <person name="O'Toole P.W."/>
        </authorList>
    </citation>
    <scope>NUCLEOTIDE SEQUENCE [LARGE SCALE GENOMIC DNA]</scope>
    <source>
        <strain evidence="1 2">DSM 18933</strain>
    </source>
</reference>
<proteinExistence type="predicted"/>
<organism evidence="1 2">
    <name type="scientific">Ligilactobacillus hayakitensis DSM 18933 = JCM 14209</name>
    <dbReference type="NCBI Taxonomy" id="1423755"/>
    <lineage>
        <taxon>Bacteria</taxon>
        <taxon>Bacillati</taxon>
        <taxon>Bacillota</taxon>
        <taxon>Bacilli</taxon>
        <taxon>Lactobacillales</taxon>
        <taxon>Lactobacillaceae</taxon>
        <taxon>Ligilactobacillus</taxon>
    </lineage>
</organism>
<keyword evidence="2" id="KW-1185">Reference proteome</keyword>
<dbReference type="STRING" id="1423755.FC40_GL000700"/>
<accession>A0A0R1WMD2</accession>
<dbReference type="EMBL" id="AZGD01000090">
    <property type="protein sequence ID" value="KRM18911.1"/>
    <property type="molecule type" value="Genomic_DNA"/>
</dbReference>
<dbReference type="OrthoDB" id="2304381at2"/>
<dbReference type="Proteomes" id="UP000051054">
    <property type="component" value="Unassembled WGS sequence"/>
</dbReference>
<gene>
    <name evidence="1" type="ORF">FC40_GL000700</name>
</gene>
<dbReference type="PATRIC" id="fig|1423755.3.peg.753"/>
<sequence length="145" mass="16794">MIEKIRIKKDTNLPINIGDVYQIKNQLYVIINILNVATISENGKQRLMAECLGQKYRSENKSSQYTSTNVEVTYGLNEVDEISFVGEFIFDSAAEIWVQVTAILSTILEKEQIKIKYEVTPVIEWGIKDVEKAILRYRKKHMHLL</sequence>
<evidence type="ECO:0000313" key="1">
    <source>
        <dbReference type="EMBL" id="KRM18911.1"/>
    </source>
</evidence>
<evidence type="ECO:0000313" key="2">
    <source>
        <dbReference type="Proteomes" id="UP000051054"/>
    </source>
</evidence>
<dbReference type="AlphaFoldDB" id="A0A0R1WMD2"/>
<dbReference type="RefSeq" id="WP_035519991.1">
    <property type="nucleotide sequence ID" value="NZ_AZGD01000090.1"/>
</dbReference>
<dbReference type="eggNOG" id="ENOG5030A0X">
    <property type="taxonomic scope" value="Bacteria"/>
</dbReference>
<protein>
    <submittedName>
        <fullName evidence="1">Uncharacterized protein</fullName>
    </submittedName>
</protein>
<name>A0A0R1WMD2_9LACO</name>